<keyword evidence="6 10" id="KW-0808">Transferase</keyword>
<evidence type="ECO:0000256" key="7">
    <source>
        <dbReference type="ARBA" id="ARBA00023277"/>
    </source>
</evidence>
<dbReference type="NCBIfam" id="NF011080">
    <property type="entry name" value="PRK14508.1-3"/>
    <property type="match status" value="1"/>
</dbReference>
<dbReference type="PANTHER" id="PTHR32438:SF5">
    <property type="entry name" value="4-ALPHA-GLUCANOTRANSFERASE DPE1, CHLOROPLASTIC_AMYLOPLASTIC"/>
    <property type="match status" value="1"/>
</dbReference>
<dbReference type="NCBIfam" id="TIGR00217">
    <property type="entry name" value="malQ"/>
    <property type="match status" value="1"/>
</dbReference>
<dbReference type="GO" id="GO:0004134">
    <property type="term" value="F:4-alpha-glucanotransferase activity"/>
    <property type="evidence" value="ECO:0007669"/>
    <property type="project" value="UniProtKB-EC"/>
</dbReference>
<gene>
    <name evidence="11" type="primary">malQ</name>
    <name evidence="11" type="ORF">E7512_05470</name>
</gene>
<evidence type="ECO:0000256" key="2">
    <source>
        <dbReference type="ARBA" id="ARBA00005684"/>
    </source>
</evidence>
<protein>
    <recommendedName>
        <fullName evidence="4 10">4-alpha-glucanotransferase</fullName>
        <ecNumber evidence="3 10">2.4.1.25</ecNumber>
    </recommendedName>
    <alternativeName>
        <fullName evidence="8 10">Amylomaltase</fullName>
    </alternativeName>
    <alternativeName>
        <fullName evidence="9 10">Disproportionating enzyme</fullName>
    </alternativeName>
</protein>
<dbReference type="AlphaFoldDB" id="A0A928KVY7"/>
<dbReference type="EMBL" id="SVNY01000002">
    <property type="protein sequence ID" value="MBE6833020.1"/>
    <property type="molecule type" value="Genomic_DNA"/>
</dbReference>
<evidence type="ECO:0000256" key="6">
    <source>
        <dbReference type="ARBA" id="ARBA00022679"/>
    </source>
</evidence>
<name>A0A928KVY7_9FIRM</name>
<evidence type="ECO:0000256" key="9">
    <source>
        <dbReference type="ARBA" id="ARBA00031501"/>
    </source>
</evidence>
<evidence type="ECO:0000256" key="4">
    <source>
        <dbReference type="ARBA" id="ARBA00020295"/>
    </source>
</evidence>
<dbReference type="Proteomes" id="UP000754750">
    <property type="component" value="Unassembled WGS sequence"/>
</dbReference>
<proteinExistence type="inferred from homology"/>
<organism evidence="11 12">
    <name type="scientific">Faecalispora sporosphaeroides</name>
    <dbReference type="NCBI Taxonomy" id="1549"/>
    <lineage>
        <taxon>Bacteria</taxon>
        <taxon>Bacillati</taxon>
        <taxon>Bacillota</taxon>
        <taxon>Clostridia</taxon>
        <taxon>Eubacteriales</taxon>
        <taxon>Oscillospiraceae</taxon>
        <taxon>Faecalispora</taxon>
    </lineage>
</organism>
<evidence type="ECO:0000256" key="1">
    <source>
        <dbReference type="ARBA" id="ARBA00000439"/>
    </source>
</evidence>
<dbReference type="Pfam" id="PF02446">
    <property type="entry name" value="Glyco_hydro_77"/>
    <property type="match status" value="1"/>
</dbReference>
<evidence type="ECO:0000313" key="11">
    <source>
        <dbReference type="EMBL" id="MBE6833020.1"/>
    </source>
</evidence>
<keyword evidence="7 10" id="KW-0119">Carbohydrate metabolism</keyword>
<keyword evidence="5 10" id="KW-0328">Glycosyltransferase</keyword>
<evidence type="ECO:0000256" key="5">
    <source>
        <dbReference type="ARBA" id="ARBA00022676"/>
    </source>
</evidence>
<reference evidence="11" key="1">
    <citation type="submission" date="2019-04" db="EMBL/GenBank/DDBJ databases">
        <title>Evolution of Biomass-Degrading Anaerobic Consortia Revealed by Metagenomics.</title>
        <authorList>
            <person name="Peng X."/>
        </authorList>
    </citation>
    <scope>NUCLEOTIDE SEQUENCE</scope>
    <source>
        <strain evidence="11">SIG551</strain>
    </source>
</reference>
<dbReference type="InterPro" id="IPR003385">
    <property type="entry name" value="Glyco_hydro_77"/>
</dbReference>
<comment type="catalytic activity">
    <reaction evidence="1 10">
        <text>Transfers a segment of a (1-&gt;4)-alpha-D-glucan to a new position in an acceptor, which may be glucose or a (1-&gt;4)-alpha-D-glucan.</text>
        <dbReference type="EC" id="2.4.1.25"/>
    </reaction>
</comment>
<dbReference type="SUPFAM" id="SSF51445">
    <property type="entry name" value="(Trans)glycosidases"/>
    <property type="match status" value="1"/>
</dbReference>
<evidence type="ECO:0000256" key="8">
    <source>
        <dbReference type="ARBA" id="ARBA00031423"/>
    </source>
</evidence>
<dbReference type="RefSeq" id="WP_326840152.1">
    <property type="nucleotide sequence ID" value="NZ_SVNY01000002.1"/>
</dbReference>
<comment type="similarity">
    <text evidence="2 10">Belongs to the disproportionating enzyme family.</text>
</comment>
<dbReference type="Gene3D" id="3.20.20.80">
    <property type="entry name" value="Glycosidases"/>
    <property type="match status" value="1"/>
</dbReference>
<evidence type="ECO:0000313" key="12">
    <source>
        <dbReference type="Proteomes" id="UP000754750"/>
    </source>
</evidence>
<sequence>MKKQKPMKRGAGVLLPVTSLPSPYGIGTFGQAAYDFVDFLAQAGQRWWQVLPLGPTSYGDSPYQSFSAFAGNPYLIDLDVLREQGLLTAEELERADCGQIPTDVDYAALYEKRFAVLRRAFARSRHRKTVDYLLFCGENSEWLEEYALYMSLKTKFGGREWLAWPEELRLREPEALRVCRERSTEEMDFWKFCQFEFFRQWFRLKDYANDRGIEIIGDIPIYVALDSADVWSQGEQFQLDEQRRPTLVAGVPPDLFSETGQLWGNPLYDWNFMERDGFAWWKRRMRFSACLYDIIRIDHFVGIAHYYSIPAEETTAMSGWWNPGPGRPLIEAIAEVMGNKRVIAENLGVVIPEVDRLLKISGYPGMKLMQFAFDGDETNSNLPFHFDRNLVVYGGTHDNETLVGFFAHQKRKHVRFAREYLNVRTSREVPAALIRAGYASVANTVIFQMQDLLGLDNSARINTPSTLGQNWRWRLAPGQIPPELAGNLRRMMRLYGRHGT</sequence>
<dbReference type="EC" id="2.4.1.25" evidence="3 10"/>
<dbReference type="GO" id="GO:0005975">
    <property type="term" value="P:carbohydrate metabolic process"/>
    <property type="evidence" value="ECO:0007669"/>
    <property type="project" value="InterPro"/>
</dbReference>
<accession>A0A928KVY7</accession>
<evidence type="ECO:0000256" key="10">
    <source>
        <dbReference type="RuleBase" id="RU361207"/>
    </source>
</evidence>
<dbReference type="InterPro" id="IPR017853">
    <property type="entry name" value="GH"/>
</dbReference>
<comment type="caution">
    <text evidence="11">The sequence shown here is derived from an EMBL/GenBank/DDBJ whole genome shotgun (WGS) entry which is preliminary data.</text>
</comment>
<evidence type="ECO:0000256" key="3">
    <source>
        <dbReference type="ARBA" id="ARBA00012560"/>
    </source>
</evidence>
<dbReference type="PANTHER" id="PTHR32438">
    <property type="entry name" value="4-ALPHA-GLUCANOTRANSFERASE DPE1, CHLOROPLASTIC/AMYLOPLASTIC"/>
    <property type="match status" value="1"/>
</dbReference>